<keyword evidence="1" id="KW-0175">Coiled coil</keyword>
<dbReference type="Proteomes" id="UP001589776">
    <property type="component" value="Unassembled WGS sequence"/>
</dbReference>
<comment type="caution">
    <text evidence="2">The sequence shown here is derived from an EMBL/GenBank/DDBJ whole genome shotgun (WGS) entry which is preliminary data.</text>
</comment>
<name>A0ABV6DR99_9BACL</name>
<sequence>MLSSETMEGLGERIKQLNLIWVMSTGVDLGENSSYLGKIRFIILREMFIREINDNQKRSRNDLIQIALAACNLCFQADADIAERIIENMMWSNSKSFVSFSFEDEYFDEASASWTKHRFQYFELDRDASDLDNELEIYKLSSDAIQIVLSIHEFEAETDITLEQMIAEMMIKRGNLKEARATLDRLDVNVRKLIHEEKEHLKQLKRNPWIAIYEQNRRWNKNLKDIEEQFNEERRGYTRMMNALEKVSVAKDPEKKRNVNRLMHRIQRTSKSHDYLAKLVIGNIRTDFEYRSNYFITMFWSRPKKTFKESIWKVAKEHGFQHPDALYLIANSMFSPQKPFLFPLEWIAMEQIPFQWEVDFSEEEDAQPAIKPMELDWDRIVDLWAPLISRLLEFGEISTSIYQHFEEEEFSEWVKCREAFDIWMLFKMNEDPVFTVTEEELTQEDVDHKLDFLRKMIAKYPQYGGLINSTFTTYAPDDLKITLHEEIEVSPITIQLFQKGERGTNDF</sequence>
<evidence type="ECO:0000313" key="2">
    <source>
        <dbReference type="EMBL" id="MFC0215175.1"/>
    </source>
</evidence>
<reference evidence="2 3" key="1">
    <citation type="submission" date="2024-09" db="EMBL/GenBank/DDBJ databases">
        <authorList>
            <person name="Sun Q."/>
            <person name="Mori K."/>
        </authorList>
    </citation>
    <scope>NUCLEOTIDE SEQUENCE [LARGE SCALE GENOMIC DNA]</scope>
    <source>
        <strain evidence="2 3">CCM 7759</strain>
    </source>
</reference>
<dbReference type="RefSeq" id="WP_377472621.1">
    <property type="nucleotide sequence ID" value="NZ_JBHLWN010000083.1"/>
</dbReference>
<evidence type="ECO:0000256" key="1">
    <source>
        <dbReference type="SAM" id="Coils"/>
    </source>
</evidence>
<organism evidence="2 3">
    <name type="scientific">Paenibacillus chartarius</name>
    <dbReference type="NCBI Taxonomy" id="747481"/>
    <lineage>
        <taxon>Bacteria</taxon>
        <taxon>Bacillati</taxon>
        <taxon>Bacillota</taxon>
        <taxon>Bacilli</taxon>
        <taxon>Bacillales</taxon>
        <taxon>Paenibacillaceae</taxon>
        <taxon>Paenibacillus</taxon>
    </lineage>
</organism>
<feature type="coiled-coil region" evidence="1">
    <location>
        <begin position="176"/>
        <end position="236"/>
    </location>
</feature>
<dbReference type="EMBL" id="JBHLWN010000083">
    <property type="protein sequence ID" value="MFC0215175.1"/>
    <property type="molecule type" value="Genomic_DNA"/>
</dbReference>
<accession>A0ABV6DR99</accession>
<gene>
    <name evidence="2" type="ORF">ACFFK0_22520</name>
</gene>
<proteinExistence type="predicted"/>
<protein>
    <submittedName>
        <fullName evidence="2">Uncharacterized protein</fullName>
    </submittedName>
</protein>
<keyword evidence="3" id="KW-1185">Reference proteome</keyword>
<evidence type="ECO:0000313" key="3">
    <source>
        <dbReference type="Proteomes" id="UP001589776"/>
    </source>
</evidence>